<dbReference type="Gene3D" id="3.30.70.1230">
    <property type="entry name" value="Nucleotide cyclase"/>
    <property type="match status" value="1"/>
</dbReference>
<dbReference type="InterPro" id="IPR050697">
    <property type="entry name" value="Adenylyl/Guanylyl_Cyclase_3/4"/>
</dbReference>
<name>A0ABY5KTS9_9CELL</name>
<feature type="region of interest" description="Disordered" evidence="2">
    <location>
        <begin position="1"/>
        <end position="38"/>
    </location>
</feature>
<sequence>MPGGQGQDSGPTSADPLTPSPADPAGTPPPGTARGTTGELDELLLGGPRTLSARELARLTGTDLETIRMYWRTLGLPSHDDDDVMFTERDAQALVRAQALVVDHGLDVRTVVTLVRALGHTSDRLALWQVEALVEDLATRYALDDTSARLLVLDRLADLAPLLEQQLLHSYRRHLAAVADRYAAEFGNLRDVTVDGSLLPLARAVGFADMVSFTRRTAGLGSTDLSLFVHRFETAARDVVAGAGGRVVKTIGDAVLFIADTPGAGAQVAIGLADAFGASLDVEAARGTGGLAEGARGVTPVRVGMVWGRVLSRFGDVFGPSVNLAARLTDVADPSTVLVDASTAQVLGGDPRFRLTEQPVRDLAGVGEVVPFRLESAPG</sequence>
<evidence type="ECO:0000259" key="3">
    <source>
        <dbReference type="PROSITE" id="PS50125"/>
    </source>
</evidence>
<dbReference type="SUPFAM" id="SSF55073">
    <property type="entry name" value="Nucleotide cyclase"/>
    <property type="match status" value="1"/>
</dbReference>
<evidence type="ECO:0000256" key="2">
    <source>
        <dbReference type="SAM" id="MobiDB-lite"/>
    </source>
</evidence>
<dbReference type="PANTHER" id="PTHR43081">
    <property type="entry name" value="ADENYLATE CYCLASE, TERMINAL-DIFFERENTIATION SPECIFIC-RELATED"/>
    <property type="match status" value="1"/>
</dbReference>
<keyword evidence="5" id="KW-1185">Reference proteome</keyword>
<dbReference type="InterPro" id="IPR032026">
    <property type="entry name" value="Ad_Cy_reg"/>
</dbReference>
<organism evidence="4 5">
    <name type="scientific">Cellulomonas xiejunii</name>
    <dbReference type="NCBI Taxonomy" id="2968083"/>
    <lineage>
        <taxon>Bacteria</taxon>
        <taxon>Bacillati</taxon>
        <taxon>Actinomycetota</taxon>
        <taxon>Actinomycetes</taxon>
        <taxon>Micrococcales</taxon>
        <taxon>Cellulomonadaceae</taxon>
        <taxon>Cellulomonas</taxon>
    </lineage>
</organism>
<dbReference type="CDD" id="cd07302">
    <property type="entry name" value="CHD"/>
    <property type="match status" value="1"/>
</dbReference>
<dbReference type="InterPro" id="IPR029787">
    <property type="entry name" value="Nucleotide_cyclase"/>
</dbReference>
<dbReference type="PANTHER" id="PTHR43081:SF19">
    <property type="entry name" value="PH-SENSITIVE ADENYLATE CYCLASE RV1264"/>
    <property type="match status" value="1"/>
</dbReference>
<dbReference type="Pfam" id="PF16701">
    <property type="entry name" value="Ad_Cy_reg"/>
    <property type="match status" value="1"/>
</dbReference>
<feature type="compositionally biased region" description="Pro residues" evidence="2">
    <location>
        <begin position="18"/>
        <end position="31"/>
    </location>
</feature>
<dbReference type="Pfam" id="PF00211">
    <property type="entry name" value="Guanylate_cyc"/>
    <property type="match status" value="1"/>
</dbReference>
<reference evidence="4 5" key="1">
    <citation type="submission" date="2022-07" db="EMBL/GenBank/DDBJ databases">
        <title>Novel species in genus cellulomonas.</title>
        <authorList>
            <person name="Ye L."/>
        </authorList>
    </citation>
    <scope>NUCLEOTIDE SEQUENCE [LARGE SCALE GENOMIC DNA]</scope>
    <source>
        <strain evidence="5">zg-B89</strain>
    </source>
</reference>
<proteinExistence type="inferred from homology"/>
<feature type="domain" description="Guanylate cyclase" evidence="3">
    <location>
        <begin position="204"/>
        <end position="329"/>
    </location>
</feature>
<evidence type="ECO:0000256" key="1">
    <source>
        <dbReference type="ARBA" id="ARBA00005381"/>
    </source>
</evidence>
<dbReference type="SMART" id="SM00044">
    <property type="entry name" value="CYCc"/>
    <property type="match status" value="1"/>
</dbReference>
<dbReference type="RefSeq" id="WP_227578441.1">
    <property type="nucleotide sequence ID" value="NZ_CP101987.1"/>
</dbReference>
<protein>
    <submittedName>
        <fullName evidence="4">Adenylate/guanylate cyclase domain-containing protein</fullName>
    </submittedName>
</protein>
<dbReference type="Proteomes" id="UP001316384">
    <property type="component" value="Chromosome"/>
</dbReference>
<dbReference type="EMBL" id="CP101987">
    <property type="protein sequence ID" value="UUI72866.1"/>
    <property type="molecule type" value="Genomic_DNA"/>
</dbReference>
<comment type="similarity">
    <text evidence="1">Belongs to the adenylyl cyclase class-3 family.</text>
</comment>
<accession>A0ABY5KTS9</accession>
<dbReference type="PROSITE" id="PS50125">
    <property type="entry name" value="GUANYLATE_CYCLASE_2"/>
    <property type="match status" value="1"/>
</dbReference>
<evidence type="ECO:0000313" key="4">
    <source>
        <dbReference type="EMBL" id="UUI72866.1"/>
    </source>
</evidence>
<gene>
    <name evidence="4" type="ORF">NP048_05315</name>
</gene>
<dbReference type="InterPro" id="IPR001054">
    <property type="entry name" value="A/G_cyclase"/>
</dbReference>
<evidence type="ECO:0000313" key="5">
    <source>
        <dbReference type="Proteomes" id="UP001316384"/>
    </source>
</evidence>